<dbReference type="GO" id="GO:0098796">
    <property type="term" value="C:membrane protein complex"/>
    <property type="evidence" value="ECO:0007669"/>
    <property type="project" value="UniProtKB-ARBA"/>
</dbReference>
<dbReference type="PANTHER" id="PTHR42798:SF2">
    <property type="entry name" value="ABC TRANSPORTER ATP-BINDING PROTEIN MG467-RELATED"/>
    <property type="match status" value="1"/>
</dbReference>
<dbReference type="InterPro" id="IPR017911">
    <property type="entry name" value="MacB-like_ATP-bd"/>
</dbReference>
<evidence type="ECO:0000313" key="7">
    <source>
        <dbReference type="Proteomes" id="UP000322876"/>
    </source>
</evidence>
<evidence type="ECO:0000256" key="2">
    <source>
        <dbReference type="ARBA" id="ARBA00022741"/>
    </source>
</evidence>
<evidence type="ECO:0000256" key="1">
    <source>
        <dbReference type="ARBA" id="ARBA00022448"/>
    </source>
</evidence>
<feature type="domain" description="ABC transporter" evidence="5">
    <location>
        <begin position="2"/>
        <end position="222"/>
    </location>
</feature>
<dbReference type="OrthoDB" id="9802264at2"/>
<dbReference type="Gene3D" id="3.40.50.300">
    <property type="entry name" value="P-loop containing nucleotide triphosphate hydrolases"/>
    <property type="match status" value="1"/>
</dbReference>
<dbReference type="RefSeq" id="WP_149267468.1">
    <property type="nucleotide sequence ID" value="NZ_VFJB01000010.1"/>
</dbReference>
<dbReference type="InterPro" id="IPR017871">
    <property type="entry name" value="ABC_transporter-like_CS"/>
</dbReference>
<dbReference type="PROSITE" id="PS50893">
    <property type="entry name" value="ABC_TRANSPORTER_2"/>
    <property type="match status" value="1"/>
</dbReference>
<organism evidence="6 7">
    <name type="scientific">Deferribacter autotrophicus</name>
    <dbReference type="NCBI Taxonomy" id="500465"/>
    <lineage>
        <taxon>Bacteria</taxon>
        <taxon>Pseudomonadati</taxon>
        <taxon>Deferribacterota</taxon>
        <taxon>Deferribacteres</taxon>
        <taxon>Deferribacterales</taxon>
        <taxon>Deferribacteraceae</taxon>
        <taxon>Deferribacter</taxon>
    </lineage>
</organism>
<gene>
    <name evidence="6" type="ORF">FHQ18_12250</name>
</gene>
<dbReference type="AlphaFoldDB" id="A0A5A8F0V7"/>
<dbReference type="SMART" id="SM00382">
    <property type="entry name" value="AAA"/>
    <property type="match status" value="1"/>
</dbReference>
<protein>
    <submittedName>
        <fullName evidence="6">ABC transporter ATP-binding protein</fullName>
    </submittedName>
</protein>
<dbReference type="InterPro" id="IPR003439">
    <property type="entry name" value="ABC_transporter-like_ATP-bd"/>
</dbReference>
<dbReference type="SUPFAM" id="SSF52540">
    <property type="entry name" value="P-loop containing nucleoside triphosphate hydrolases"/>
    <property type="match status" value="1"/>
</dbReference>
<proteinExistence type="inferred from homology"/>
<evidence type="ECO:0000259" key="5">
    <source>
        <dbReference type="PROSITE" id="PS50893"/>
    </source>
</evidence>
<accession>A0A5A8F0V7</accession>
<dbReference type="EMBL" id="VFJB01000010">
    <property type="protein sequence ID" value="KAA0256890.1"/>
    <property type="molecule type" value="Genomic_DNA"/>
</dbReference>
<comment type="similarity">
    <text evidence="4">Belongs to the ABC transporter superfamily. Macrolide exporter (TC 3.A.1.122) family.</text>
</comment>
<reference evidence="6 7" key="1">
    <citation type="submission" date="2019-06" db="EMBL/GenBank/DDBJ databases">
        <title>Genomic insights into carbon and energy metabolism of Deferribacter autotrophicus revealed new metabolic traits in the phylum Deferribacteres.</title>
        <authorList>
            <person name="Slobodkin A.I."/>
            <person name="Slobodkina G.B."/>
            <person name="Allioux M."/>
            <person name="Alain K."/>
            <person name="Jebbar M."/>
            <person name="Shadrin V."/>
            <person name="Kublanov I.V."/>
            <person name="Toshchakov S.V."/>
            <person name="Bonch-Osmolovskaya E.A."/>
        </authorList>
    </citation>
    <scope>NUCLEOTIDE SEQUENCE [LARGE SCALE GENOMIC DNA]</scope>
    <source>
        <strain evidence="6 7">SL50</strain>
    </source>
</reference>
<comment type="caution">
    <text evidence="6">The sequence shown here is derived from an EMBL/GenBank/DDBJ whole genome shotgun (WGS) entry which is preliminary data.</text>
</comment>
<evidence type="ECO:0000313" key="6">
    <source>
        <dbReference type="EMBL" id="KAA0256890.1"/>
    </source>
</evidence>
<dbReference type="CDD" id="cd03255">
    <property type="entry name" value="ABC_MJ0796_LolCDE_FtsE"/>
    <property type="match status" value="1"/>
</dbReference>
<keyword evidence="3 6" id="KW-0067">ATP-binding</keyword>
<keyword evidence="1" id="KW-0813">Transport</keyword>
<dbReference type="Proteomes" id="UP000322876">
    <property type="component" value="Unassembled WGS sequence"/>
</dbReference>
<keyword evidence="7" id="KW-1185">Reference proteome</keyword>
<dbReference type="PROSITE" id="PS00211">
    <property type="entry name" value="ABC_TRANSPORTER_1"/>
    <property type="match status" value="1"/>
</dbReference>
<dbReference type="InterPro" id="IPR027417">
    <property type="entry name" value="P-loop_NTPase"/>
</dbReference>
<name>A0A5A8F0V7_9BACT</name>
<dbReference type="PANTHER" id="PTHR42798">
    <property type="entry name" value="LIPOPROTEIN-RELEASING SYSTEM ATP-BINDING PROTEIN LOLD"/>
    <property type="match status" value="1"/>
</dbReference>
<keyword evidence="2" id="KW-0547">Nucleotide-binding</keyword>
<dbReference type="GO" id="GO:0022857">
    <property type="term" value="F:transmembrane transporter activity"/>
    <property type="evidence" value="ECO:0007669"/>
    <property type="project" value="UniProtKB-ARBA"/>
</dbReference>
<dbReference type="GO" id="GO:0005524">
    <property type="term" value="F:ATP binding"/>
    <property type="evidence" value="ECO:0007669"/>
    <property type="project" value="UniProtKB-KW"/>
</dbReference>
<dbReference type="GO" id="GO:0016887">
    <property type="term" value="F:ATP hydrolysis activity"/>
    <property type="evidence" value="ECO:0007669"/>
    <property type="project" value="InterPro"/>
</dbReference>
<evidence type="ECO:0000256" key="4">
    <source>
        <dbReference type="ARBA" id="ARBA00038388"/>
    </source>
</evidence>
<dbReference type="InterPro" id="IPR003593">
    <property type="entry name" value="AAA+_ATPase"/>
</dbReference>
<sequence>MLVAKNIYKSYSSNGIKNLVLKNISIEINSSDFVCIVGRSGSGKSTLINVLSTLLKPDEGTILYNNIDITSLSEKELNNLRLKDFSIVFQFHHLMPYLTAIENVLLPFMSNFKPVTKKQYEKAKEALAKVGLAGKENRLPGQLSGGEQQRVAIARAIVKSPKVLFADEPTGSLDKANGDEVIKILHNLNDEGIAVVMVTHEINYAKNCSKVIEMEDGIIKSIN</sequence>
<dbReference type="Pfam" id="PF00005">
    <property type="entry name" value="ABC_tran"/>
    <property type="match status" value="1"/>
</dbReference>
<dbReference type="FunFam" id="3.40.50.300:FF:000032">
    <property type="entry name" value="Export ABC transporter ATP-binding protein"/>
    <property type="match status" value="1"/>
</dbReference>
<evidence type="ECO:0000256" key="3">
    <source>
        <dbReference type="ARBA" id="ARBA00022840"/>
    </source>
</evidence>